<organism evidence="2 3">
    <name type="scientific">Microbispora corallina</name>
    <dbReference type="NCBI Taxonomy" id="83302"/>
    <lineage>
        <taxon>Bacteria</taxon>
        <taxon>Bacillati</taxon>
        <taxon>Actinomycetota</taxon>
        <taxon>Actinomycetes</taxon>
        <taxon>Streptosporangiales</taxon>
        <taxon>Streptosporangiaceae</taxon>
        <taxon>Microbispora</taxon>
    </lineage>
</organism>
<comment type="caution">
    <text evidence="2">The sequence shown here is derived from an EMBL/GenBank/DDBJ whole genome shotgun (WGS) entry which is preliminary data.</text>
</comment>
<evidence type="ECO:0000256" key="1">
    <source>
        <dbReference type="SAM" id="Phobius"/>
    </source>
</evidence>
<name>A0ABQ4G9S4_9ACTN</name>
<sequence>MTALGLLRSERTKFRTLRATVRLLAGALLVAGTYGFLFGTAAARDYKAASAAAKAAFDPAGAAFRAMLLAGVLVSAVGVLAVTAEYATGTIRAGVTAVPRRAFLVAAKAAVVALVLLPAGPLLALTSFVASQTALAARGVPSLALGDPGVAGAVAGSALFAALLGLYGVALGFLLRRSAGAICLATFLLLLPGMAALLPPGAARWVVTWWPSAAGAQVFAVHPGAGALGPLAGTGVLAATVLALLLAAVAVFRRRDA</sequence>
<feature type="transmembrane region" description="Helical" evidence="1">
    <location>
        <begin position="21"/>
        <end position="42"/>
    </location>
</feature>
<feature type="transmembrane region" description="Helical" evidence="1">
    <location>
        <begin position="103"/>
        <end position="130"/>
    </location>
</feature>
<feature type="transmembrane region" description="Helical" evidence="1">
    <location>
        <begin position="62"/>
        <end position="82"/>
    </location>
</feature>
<keyword evidence="3" id="KW-1185">Reference proteome</keyword>
<gene>
    <name evidence="2" type="ORF">Mco01_68020</name>
</gene>
<keyword evidence="1" id="KW-0812">Transmembrane</keyword>
<dbReference type="EMBL" id="BOOC01000045">
    <property type="protein sequence ID" value="GIH43802.1"/>
    <property type="molecule type" value="Genomic_DNA"/>
</dbReference>
<keyword evidence="1" id="KW-1133">Transmembrane helix</keyword>
<protein>
    <recommendedName>
        <fullName evidence="4">ABC transporter permease</fullName>
    </recommendedName>
</protein>
<reference evidence="2 3" key="1">
    <citation type="submission" date="2021-01" db="EMBL/GenBank/DDBJ databases">
        <title>Whole genome shotgun sequence of Microbispora corallina NBRC 16416.</title>
        <authorList>
            <person name="Komaki H."/>
            <person name="Tamura T."/>
        </authorList>
    </citation>
    <scope>NUCLEOTIDE SEQUENCE [LARGE SCALE GENOMIC DNA]</scope>
    <source>
        <strain evidence="2 3">NBRC 16416</strain>
    </source>
</reference>
<dbReference type="RefSeq" id="WP_204060857.1">
    <property type="nucleotide sequence ID" value="NZ_BAAAGP010000035.1"/>
</dbReference>
<proteinExistence type="predicted"/>
<feature type="transmembrane region" description="Helical" evidence="1">
    <location>
        <begin position="227"/>
        <end position="252"/>
    </location>
</feature>
<evidence type="ECO:0008006" key="4">
    <source>
        <dbReference type="Google" id="ProtNLM"/>
    </source>
</evidence>
<dbReference type="Proteomes" id="UP000603904">
    <property type="component" value="Unassembled WGS sequence"/>
</dbReference>
<keyword evidence="1" id="KW-0472">Membrane</keyword>
<feature type="transmembrane region" description="Helical" evidence="1">
    <location>
        <begin position="150"/>
        <end position="175"/>
    </location>
</feature>
<evidence type="ECO:0000313" key="3">
    <source>
        <dbReference type="Proteomes" id="UP000603904"/>
    </source>
</evidence>
<evidence type="ECO:0000313" key="2">
    <source>
        <dbReference type="EMBL" id="GIH43802.1"/>
    </source>
</evidence>
<feature type="transmembrane region" description="Helical" evidence="1">
    <location>
        <begin position="182"/>
        <end position="207"/>
    </location>
</feature>
<accession>A0ABQ4G9S4</accession>